<dbReference type="Proteomes" id="UP000800093">
    <property type="component" value="Unassembled WGS sequence"/>
</dbReference>
<keyword evidence="3" id="KW-0489">Methyltransferase</keyword>
<dbReference type="InterPro" id="IPR041698">
    <property type="entry name" value="Methyltransf_25"/>
</dbReference>
<dbReference type="InterPro" id="IPR029063">
    <property type="entry name" value="SAM-dependent_MTases_sf"/>
</dbReference>
<gene>
    <name evidence="3" type="ORF">CC78DRAFT_291932</name>
</gene>
<dbReference type="EMBL" id="ML986632">
    <property type="protein sequence ID" value="KAF2263051.1"/>
    <property type="molecule type" value="Genomic_DNA"/>
</dbReference>
<organism evidence="3 4">
    <name type="scientific">Lojkania enalia</name>
    <dbReference type="NCBI Taxonomy" id="147567"/>
    <lineage>
        <taxon>Eukaryota</taxon>
        <taxon>Fungi</taxon>
        <taxon>Dikarya</taxon>
        <taxon>Ascomycota</taxon>
        <taxon>Pezizomycotina</taxon>
        <taxon>Dothideomycetes</taxon>
        <taxon>Pleosporomycetidae</taxon>
        <taxon>Pleosporales</taxon>
        <taxon>Pleosporales incertae sedis</taxon>
        <taxon>Lojkania</taxon>
    </lineage>
</organism>
<dbReference type="GO" id="GO:0008168">
    <property type="term" value="F:methyltransferase activity"/>
    <property type="evidence" value="ECO:0007669"/>
    <property type="project" value="UniProtKB-KW"/>
</dbReference>
<evidence type="ECO:0000313" key="3">
    <source>
        <dbReference type="EMBL" id="KAF2263051.1"/>
    </source>
</evidence>
<feature type="signal peptide" evidence="1">
    <location>
        <begin position="1"/>
        <end position="21"/>
    </location>
</feature>
<accession>A0A9P4N7V6</accession>
<comment type="caution">
    <text evidence="3">The sequence shown here is derived from an EMBL/GenBank/DDBJ whole genome shotgun (WGS) entry which is preliminary data.</text>
</comment>
<reference evidence="4" key="1">
    <citation type="journal article" date="2020" name="Stud. Mycol.">
        <title>101 Dothideomycetes genomes: A test case for predicting lifestyles and emergence of pathogens.</title>
        <authorList>
            <person name="Haridas S."/>
            <person name="Albert R."/>
            <person name="Binder M."/>
            <person name="Bloem J."/>
            <person name="LaButti K."/>
            <person name="Salamov A."/>
            <person name="Andreopoulos B."/>
            <person name="Baker S."/>
            <person name="Barry K."/>
            <person name="Bills G."/>
            <person name="Bluhm B."/>
            <person name="Cannon C."/>
            <person name="Castanera R."/>
            <person name="Culley D."/>
            <person name="Daum C."/>
            <person name="Ezra D."/>
            <person name="Gonzalez J."/>
            <person name="Henrissat B."/>
            <person name="Kuo A."/>
            <person name="Liang C."/>
            <person name="Lipzen A."/>
            <person name="Lutzoni F."/>
            <person name="Magnuson J."/>
            <person name="Mondo S."/>
            <person name="Nolan M."/>
            <person name="Ohm R."/>
            <person name="Pangilinan J."/>
            <person name="Park H.-J."/>
            <person name="Ramirez L."/>
            <person name="Alfaro M."/>
            <person name="Sun H."/>
            <person name="Tritt A."/>
            <person name="Yoshinaga Y."/>
            <person name="Zwiers L.-H."/>
            <person name="Turgeon B."/>
            <person name="Goodwin S."/>
            <person name="Spatafora J."/>
            <person name="Crous P."/>
            <person name="Grigoriev I."/>
        </authorList>
    </citation>
    <scope>NUCLEOTIDE SEQUENCE [LARGE SCALE GENOMIC DNA]</scope>
    <source>
        <strain evidence="4">CBS 304.66</strain>
    </source>
</reference>
<dbReference type="GO" id="GO:0032259">
    <property type="term" value="P:methylation"/>
    <property type="evidence" value="ECO:0007669"/>
    <property type="project" value="UniProtKB-KW"/>
</dbReference>
<proteinExistence type="predicted"/>
<dbReference type="OrthoDB" id="2013972at2759"/>
<evidence type="ECO:0000256" key="1">
    <source>
        <dbReference type="SAM" id="SignalP"/>
    </source>
</evidence>
<evidence type="ECO:0000259" key="2">
    <source>
        <dbReference type="Pfam" id="PF13649"/>
    </source>
</evidence>
<keyword evidence="4" id="KW-1185">Reference proteome</keyword>
<dbReference type="SUPFAM" id="SSF53335">
    <property type="entry name" value="S-adenosyl-L-methionine-dependent methyltransferases"/>
    <property type="match status" value="1"/>
</dbReference>
<sequence>MCLLCAFFSDCLTWVPFSGYADPYARNRDMRLRSRSRAAATAANKIASASVQSWNSGKVVQQYTRVEDVTRHFAESVVKRSGISRFNGDANVVDLGTGTGIVVAKIYEALPKERWDGIRILGGDVSREMLAYLKGRAQVEGWRGLETEVVDGNAIDLPANSYTHIFSTFGIFLMSPATVSKCYTLLLPGGFLGLTTWEKLAWYKLFLRTFNSLPDPPYMPSEQQIESILYQSSNWQSPKFLTQCLKDAGFKNIVVEKESYKVDVGVPKVFVESMTMPLKMISAGWPEEGRAEMLARVTERLEEITIEETGGVDKSLVLEFRGIVATGWKE</sequence>
<evidence type="ECO:0000313" key="4">
    <source>
        <dbReference type="Proteomes" id="UP000800093"/>
    </source>
</evidence>
<protein>
    <submittedName>
        <fullName evidence="3">S-adenosyl-L-methionine-dependent methyltransferase</fullName>
    </submittedName>
</protein>
<dbReference type="PANTHER" id="PTHR43591">
    <property type="entry name" value="METHYLTRANSFERASE"/>
    <property type="match status" value="1"/>
</dbReference>
<feature type="domain" description="Methyltransferase" evidence="2">
    <location>
        <begin position="92"/>
        <end position="190"/>
    </location>
</feature>
<dbReference type="Pfam" id="PF13649">
    <property type="entry name" value="Methyltransf_25"/>
    <property type="match status" value="1"/>
</dbReference>
<keyword evidence="3" id="KW-0808">Transferase</keyword>
<dbReference type="CDD" id="cd02440">
    <property type="entry name" value="AdoMet_MTases"/>
    <property type="match status" value="1"/>
</dbReference>
<feature type="chain" id="PRO_5040351096" evidence="1">
    <location>
        <begin position="22"/>
        <end position="330"/>
    </location>
</feature>
<name>A0A9P4N7V6_9PLEO</name>
<keyword evidence="1" id="KW-0732">Signal</keyword>
<dbReference type="AlphaFoldDB" id="A0A9P4N7V6"/>
<dbReference type="Gene3D" id="3.40.50.150">
    <property type="entry name" value="Vaccinia Virus protein VP39"/>
    <property type="match status" value="1"/>
</dbReference>